<dbReference type="InterPro" id="IPR007409">
    <property type="entry name" value="Restrct_endonuc_type1_HsdR_N"/>
</dbReference>
<dbReference type="PANTHER" id="PTHR30195">
    <property type="entry name" value="TYPE I SITE-SPECIFIC DEOXYRIBONUCLEASE PROTEIN SUBUNIT M AND R"/>
    <property type="match status" value="1"/>
</dbReference>
<dbReference type="InterPro" id="IPR027417">
    <property type="entry name" value="P-loop_NTPase"/>
</dbReference>
<dbReference type="Pfam" id="PF22679">
    <property type="entry name" value="T1R_D3-like"/>
    <property type="match status" value="1"/>
</dbReference>
<comment type="similarity">
    <text evidence="2 11">Belongs to the HsdR family.</text>
</comment>
<dbReference type="HOGENOM" id="CLU_004848_1_1_14"/>
<evidence type="ECO:0000313" key="14">
    <source>
        <dbReference type="Proteomes" id="UP000001845"/>
    </source>
</evidence>
<dbReference type="Pfam" id="PF04313">
    <property type="entry name" value="HSDR_N"/>
    <property type="match status" value="1"/>
</dbReference>
<dbReference type="REBASE" id="25119">
    <property type="entry name" value="McrMPORF702P"/>
</dbReference>
<dbReference type="GO" id="GO:0005524">
    <property type="term" value="F:ATP binding"/>
    <property type="evidence" value="ECO:0007669"/>
    <property type="project" value="UniProtKB-KW"/>
</dbReference>
<evidence type="ECO:0000256" key="9">
    <source>
        <dbReference type="ARBA" id="ARBA00022840"/>
    </source>
</evidence>
<keyword evidence="5 11" id="KW-0547">Nucleotide-binding</keyword>
<dbReference type="AlphaFoldDB" id="D5E6A8"/>
<dbReference type="PROSITE" id="PS51192">
    <property type="entry name" value="HELICASE_ATP_BIND_1"/>
    <property type="match status" value="1"/>
</dbReference>
<dbReference type="InterPro" id="IPR014001">
    <property type="entry name" value="Helicase_ATP-bd"/>
</dbReference>
<dbReference type="NCBIfam" id="TIGR00348">
    <property type="entry name" value="hsdR"/>
    <property type="match status" value="1"/>
</dbReference>
<evidence type="ECO:0000256" key="6">
    <source>
        <dbReference type="ARBA" id="ARBA00022747"/>
    </source>
</evidence>
<dbReference type="CDD" id="cd22332">
    <property type="entry name" value="HsdR_N"/>
    <property type="match status" value="1"/>
</dbReference>
<evidence type="ECO:0000313" key="13">
    <source>
        <dbReference type="EMBL" id="ADE19869.1"/>
    </source>
</evidence>
<dbReference type="GO" id="GO:0009307">
    <property type="term" value="P:DNA restriction-modification system"/>
    <property type="evidence" value="ECO:0007669"/>
    <property type="project" value="UniProtKB-KW"/>
</dbReference>
<evidence type="ECO:0000259" key="12">
    <source>
        <dbReference type="PROSITE" id="PS51192"/>
    </source>
</evidence>
<dbReference type="OrthoDB" id="9758243at2"/>
<dbReference type="SMART" id="SM00487">
    <property type="entry name" value="DEXDc"/>
    <property type="match status" value="1"/>
</dbReference>
<evidence type="ECO:0000256" key="10">
    <source>
        <dbReference type="ARBA" id="ARBA00023125"/>
    </source>
</evidence>
<reference evidence="14" key="1">
    <citation type="submission" date="2010-03" db="EMBL/GenBank/DDBJ databases">
        <title>The complete genome of Mycoplasma crocodyli MP145.</title>
        <authorList>
            <person name="Glass J.I."/>
            <person name="Durkin A.S."/>
            <person name="Hostetler J."/>
            <person name="Jackson J."/>
            <person name="Johnson J."/>
            <person name="May M.A."/>
            <person name="Paralanov V."/>
            <person name="Radune D."/>
            <person name="Szczypinski B."/>
            <person name="Brown D.R."/>
        </authorList>
    </citation>
    <scope>NUCLEOTIDE SEQUENCE [LARGE SCALE GENOMIC DNA]</scope>
    <source>
        <strain evidence="14">ATCC 51981 / MP145</strain>
    </source>
</reference>
<evidence type="ECO:0000256" key="2">
    <source>
        <dbReference type="ARBA" id="ARBA00008598"/>
    </source>
</evidence>
<protein>
    <recommendedName>
        <fullName evidence="11">Type I restriction enzyme endonuclease subunit</fullName>
        <shortName evidence="11">R protein</shortName>
        <ecNumber evidence="11">3.1.21.3</ecNumber>
    </recommendedName>
</protein>
<keyword evidence="6 11" id="KW-0680">Restriction system</keyword>
<dbReference type="RefSeq" id="WP_013054645.1">
    <property type="nucleotide sequence ID" value="NC_014014.1"/>
</dbReference>
<dbReference type="STRING" id="512564.MCRO_0700"/>
<evidence type="ECO:0000256" key="8">
    <source>
        <dbReference type="ARBA" id="ARBA00022801"/>
    </source>
</evidence>
<dbReference type="PANTHER" id="PTHR30195:SF16">
    <property type="entry name" value="TYPE I RESTRICTION ENZYME ENDONUCLEASE SUBUNIT"/>
    <property type="match status" value="1"/>
</dbReference>
<comment type="function">
    <text evidence="11">Subunit R is required for both nuclease and ATPase activities, but not for modification.</text>
</comment>
<dbReference type="InterPro" id="IPR004473">
    <property type="entry name" value="Restrct_endonuc_typeI_HsdR"/>
</dbReference>
<evidence type="ECO:0000256" key="1">
    <source>
        <dbReference type="ARBA" id="ARBA00000851"/>
    </source>
</evidence>
<evidence type="ECO:0000256" key="7">
    <source>
        <dbReference type="ARBA" id="ARBA00022759"/>
    </source>
</evidence>
<dbReference type="eggNOG" id="COG0610">
    <property type="taxonomic scope" value="Bacteria"/>
</dbReference>
<dbReference type="InterPro" id="IPR040980">
    <property type="entry name" value="SWI2_SNF2"/>
</dbReference>
<dbReference type="InterPro" id="IPR022625">
    <property type="entry name" value="TypeI_RM_Rsu_C"/>
</dbReference>
<name>D5E6A8_MYCCM</name>
<dbReference type="Pfam" id="PF12008">
    <property type="entry name" value="EcoR124_C"/>
    <property type="match status" value="1"/>
</dbReference>
<dbReference type="Gene3D" id="3.40.50.300">
    <property type="entry name" value="P-loop containing nucleotide triphosphate hydrolases"/>
    <property type="match status" value="2"/>
</dbReference>
<dbReference type="SUPFAM" id="SSF52540">
    <property type="entry name" value="P-loop containing nucleoside triphosphate hydrolases"/>
    <property type="match status" value="1"/>
</dbReference>
<keyword evidence="7 13" id="KW-0255">Endonuclease</keyword>
<accession>D5E6A8</accession>
<dbReference type="Proteomes" id="UP000001845">
    <property type="component" value="Chromosome"/>
</dbReference>
<dbReference type="Gene3D" id="1.20.58.910">
    <property type="match status" value="1"/>
</dbReference>
<keyword evidence="9 11" id="KW-0067">ATP-binding</keyword>
<dbReference type="GO" id="GO:0009035">
    <property type="term" value="F:type I site-specific deoxyribonuclease activity"/>
    <property type="evidence" value="ECO:0007669"/>
    <property type="project" value="UniProtKB-EC"/>
</dbReference>
<comment type="subunit">
    <text evidence="3 11">The type I restriction/modification system is composed of three polypeptides R, M and S.</text>
</comment>
<reference evidence="13 14" key="3">
    <citation type="journal article" date="2011" name="J. Bacteriol.">
        <title>Genome sequences of Mycoplasma alligatoris A21JP2T and Mycoplasma crocodyli MP145T.</title>
        <authorList>
            <person name="Brown D.R."/>
            <person name="Farmerie W.G."/>
            <person name="May M."/>
            <person name="Benders G.A."/>
            <person name="Durkin A.S."/>
            <person name="Hlavinka K."/>
            <person name="Hostetler J."/>
            <person name="Jackson J."/>
            <person name="Johnson J."/>
            <person name="Miller R.H."/>
            <person name="Paralanov V."/>
            <person name="Radune D."/>
            <person name="Szczypinski B."/>
            <person name="Glass J.I."/>
        </authorList>
    </citation>
    <scope>NUCLEOTIDE SEQUENCE [LARGE SCALE GENOMIC DNA]</scope>
    <source>
        <strain evidence="14">ATCC 51981 / MP145</strain>
    </source>
</reference>
<dbReference type="InterPro" id="IPR055180">
    <property type="entry name" value="HsdR_RecA-like_helicase_dom_2"/>
</dbReference>
<dbReference type="Pfam" id="PF18766">
    <property type="entry name" value="SWI2_SNF2"/>
    <property type="match status" value="1"/>
</dbReference>
<feature type="domain" description="Helicase ATP-binding" evidence="12">
    <location>
        <begin position="303"/>
        <end position="471"/>
    </location>
</feature>
<organism evidence="13 14">
    <name type="scientific">Mycoplasma crocodyli (strain ATCC 51981 / MP145)</name>
    <dbReference type="NCBI Taxonomy" id="512564"/>
    <lineage>
        <taxon>Bacteria</taxon>
        <taxon>Bacillati</taxon>
        <taxon>Mycoplasmatota</taxon>
        <taxon>Mollicutes</taxon>
        <taxon>Mycoplasmataceae</taxon>
        <taxon>Mycoplasma</taxon>
    </lineage>
</organism>
<keyword evidence="8 11" id="KW-0378">Hydrolase</keyword>
<gene>
    <name evidence="13" type="primary">hsdR</name>
    <name evidence="13" type="ordered locus">MCRO_0700</name>
</gene>
<keyword evidence="14" id="KW-1185">Reference proteome</keyword>
<dbReference type="Gene3D" id="3.90.1570.50">
    <property type="match status" value="2"/>
</dbReference>
<evidence type="ECO:0000256" key="4">
    <source>
        <dbReference type="ARBA" id="ARBA00022722"/>
    </source>
</evidence>
<proteinExistence type="inferred from homology"/>
<dbReference type="KEGG" id="mcd:MCRO_0700"/>
<sequence>MNKRYLPLNTIIDKFEPIVNCDQSYQSEEDLEKKFISDLIRQGFEYKKDIKTEKELIDNFKLCLEQLNNCTFSENEWNQVFKEYIENITTPKESLTKFSEQHIIEVLKDDETLMNVKIYDKKNVEHNILQVINQFHPSDEYANNYYDVTILLNGLPIIHIELKRRGGSIEEAFNQIRRYRRETMCKDNNKFYWYIQMFIASNGTETKYYSSTLISEEQNDKRRKFESKNTYKKALCWTDSLNNQIHNLEDFTNIFFKKNTTLNVILFYSVLTLKKQIRILRPYQICAAEKILIKTKEFIEKPNPTYDERKGGYIWHSTGSGKTLTSFKSSTLILDHLSDKLHKVVFVVDRKDLDEQTKKEFEKFQKNCVSSSKNTDELVEVFNDNSKKRNIVVTTIQKLGWLTGGPKISKVKDKDKKIVFIFDECHRTNAGEMHKRIKEHFKNSLVFGFTGTPIFPERQDDIFTTPFIFGDQLHSYRIDQACKDGIVLPFQYNQVKTMSYKDECIPDINVKDIDRKAAFFDKRRLKEVATFIVNNISNQNKQIRETKFNALFAVSSIEMAIEYYQVFKEVQNELGTNLKITSIFTYDPNDANSDDEGNITTEHLNSTQKESLRQIMYDYNKMYNTTYDLSTYEGFHSNLTTKIKEVEIDLVIVVNILLTGFDSEYLSTLYCDKKLEKHGLIQAFSRTNRISNYDKRFGKIFSFRNNAVQMEEAYKIYASSWYGAKNIGVPTYEKFYEFYKEIYENFIKTYPNVEYVFKLSSIIEKAKFIKALSELIEMITKLLYIQEFDNDNNKKLHSDRYIEDLKSLSIEFRTQLKKVSDEEKTNINEYIDYCAEIVSSTSYGLQDILIDVNNILKGHKETSVSDLIRKIKSSLKLFKLKDLIEWFVNKLITNNKVVELKDSVKITCLFNEELNKICQENKFDYYKLYEAIKASIKTLKPLSLSDINKARLGDTNIFERLKKVQEEIRDLFNNLNIEEVGNDYSSTRIDDIIFK</sequence>
<dbReference type="GO" id="GO:0003677">
    <property type="term" value="F:DNA binding"/>
    <property type="evidence" value="ECO:0007669"/>
    <property type="project" value="UniProtKB-KW"/>
</dbReference>
<dbReference type="EC" id="3.1.21.3" evidence="11"/>
<dbReference type="CDD" id="cd18800">
    <property type="entry name" value="SF2_C_EcoR124I-like"/>
    <property type="match status" value="1"/>
</dbReference>
<keyword evidence="10 11" id="KW-0238">DNA-binding</keyword>
<comment type="catalytic activity">
    <reaction evidence="1 11">
        <text>Endonucleolytic cleavage of DNA to give random double-stranded fragments with terminal 5'-phosphates, ATP is simultaneously hydrolyzed.</text>
        <dbReference type="EC" id="3.1.21.3"/>
    </reaction>
</comment>
<evidence type="ECO:0000256" key="3">
    <source>
        <dbReference type="ARBA" id="ARBA00011296"/>
    </source>
</evidence>
<dbReference type="InterPro" id="IPR051268">
    <property type="entry name" value="Type-I_R_enzyme_R_subunit"/>
</dbReference>
<dbReference type="EMBL" id="CP001991">
    <property type="protein sequence ID" value="ADE19869.1"/>
    <property type="molecule type" value="Genomic_DNA"/>
</dbReference>
<keyword evidence="4" id="KW-0540">Nuclease</keyword>
<evidence type="ECO:0000256" key="5">
    <source>
        <dbReference type="ARBA" id="ARBA00022741"/>
    </source>
</evidence>
<evidence type="ECO:0000256" key="11">
    <source>
        <dbReference type="RuleBase" id="RU364115"/>
    </source>
</evidence>
<reference key="2">
    <citation type="submission" date="2010-03" db="EMBL/GenBank/DDBJ databases">
        <authorList>
            <person name="Ma Z."/>
            <person name="Wang X."/>
            <person name="Liu H."/>
        </authorList>
    </citation>
    <scope>NUCLEOTIDE SEQUENCE</scope>
    <source>
        <strain>MP145</strain>
    </source>
</reference>